<accession>A0A1E3X9D8</accession>
<feature type="domain" description="Helicase ATP-binding" evidence="9">
    <location>
        <begin position="12"/>
        <end position="330"/>
    </location>
</feature>
<dbReference type="SMART" id="SM00491">
    <property type="entry name" value="HELICc2"/>
    <property type="match status" value="1"/>
</dbReference>
<keyword evidence="3" id="KW-0378">Hydrolase</keyword>
<dbReference type="InterPro" id="IPR027417">
    <property type="entry name" value="P-loop_NTPase"/>
</dbReference>
<comment type="cofactor">
    <cofactor evidence="1">
        <name>[4Fe-4S] cluster</name>
        <dbReference type="ChEBI" id="CHEBI:49883"/>
    </cofactor>
</comment>
<sequence>MLIENVLGTNGIISNKLESYELRTQQLEMALAIEKSINEKRHLIVEAGTGVGKSLAYLVPFIFWAVKKRKKVVISTYTKTLQEQLINKDLPFLRNALRYAHTDICPNDSPPARPYRTVPVRKTLSGGRSGGNDGRAGFKHVDEFNFSYALCVGGQNYLCIRKFNQAQMHGLFETKKEVKELQKIIQWKRQTKSGLRSGLDFEPSQALWSKVCRESDLCFGKNCLFKDDCYYNKARRKEFKADILVTNHHLFFANLVNEGRVIPNFDAVVFDEAQTLEDVATNYFGIEISNFKVKFLIDSILNPKTGKGLVTRLFKPSGKTETTIQKILNEAREAGNLFFSEIIKKYGKGKVTTRIRKKGIINNYLNKSLSDLSRMLESLLNQAKTDEERLEIAAFANRCNEINKNISTIINQDMKECVYWTEIEKRVKYRSSLPYTNIIESASSSGPLDQRNIRCSLLAAPINVASEFEKQIFDKIRPVILTSATLSTNGNFNYIKERLGIPAVNQNGTRPARQSGGEDYDEKIIGSPFNFSKNALIYIPINIPDPNQEPDEYKNNIIKHIKDIISHTQGRSFILFTSFEMLNAAYEEIKDNLDSFTLFRQGDKPRYQLIEEFKTSHKPVLFGTTTFWQGVDVPGEALKCVIITKLPFAVPNTPIIEARMELLKAQNKDPFTYYQVPQAITLLRQGFGRLIRTKTDTGIVAILDPRIKSRYYGRYFLNSLPNCNIVSDIKDIKNFLNLAHNHED</sequence>
<dbReference type="InterPro" id="IPR011545">
    <property type="entry name" value="DEAD/DEAH_box_helicase_dom"/>
</dbReference>
<comment type="caution">
    <text evidence="10">The sequence shown here is derived from an EMBL/GenBank/DDBJ whole genome shotgun (WGS) entry which is preliminary data.</text>
</comment>
<evidence type="ECO:0000256" key="1">
    <source>
        <dbReference type="ARBA" id="ARBA00001966"/>
    </source>
</evidence>
<dbReference type="EMBL" id="MAYW01000106">
    <property type="protein sequence ID" value="ODS31604.1"/>
    <property type="molecule type" value="Genomic_DNA"/>
</dbReference>
<dbReference type="GO" id="GO:0006139">
    <property type="term" value="P:nucleobase-containing compound metabolic process"/>
    <property type="evidence" value="ECO:0007669"/>
    <property type="project" value="InterPro"/>
</dbReference>
<organism evidence="10 11">
    <name type="scientific">Candidatus Scalindua rubra</name>
    <dbReference type="NCBI Taxonomy" id="1872076"/>
    <lineage>
        <taxon>Bacteria</taxon>
        <taxon>Pseudomonadati</taxon>
        <taxon>Planctomycetota</taxon>
        <taxon>Candidatus Brocadiia</taxon>
        <taxon>Candidatus Brocadiales</taxon>
        <taxon>Candidatus Scalinduaceae</taxon>
        <taxon>Candidatus Scalindua</taxon>
    </lineage>
</organism>
<keyword evidence="2" id="KW-0547">Nucleotide-binding</keyword>
<evidence type="ECO:0000256" key="4">
    <source>
        <dbReference type="ARBA" id="ARBA00022840"/>
    </source>
</evidence>
<dbReference type="PATRIC" id="fig|1872076.5.peg.3883"/>
<evidence type="ECO:0000256" key="8">
    <source>
        <dbReference type="SAM" id="MobiDB-lite"/>
    </source>
</evidence>
<dbReference type="PROSITE" id="PS51193">
    <property type="entry name" value="HELICASE_ATP_BIND_2"/>
    <property type="match status" value="1"/>
</dbReference>
<dbReference type="Proteomes" id="UP000094056">
    <property type="component" value="Unassembled WGS sequence"/>
</dbReference>
<dbReference type="SUPFAM" id="SSF52540">
    <property type="entry name" value="P-loop containing nucleoside triphosphate hydrolases"/>
    <property type="match status" value="1"/>
</dbReference>
<evidence type="ECO:0000256" key="3">
    <source>
        <dbReference type="ARBA" id="ARBA00022801"/>
    </source>
</evidence>
<dbReference type="InterPro" id="IPR014013">
    <property type="entry name" value="Helic_SF1/SF2_ATP-bd_DinG/Rad3"/>
</dbReference>
<dbReference type="InterPro" id="IPR045028">
    <property type="entry name" value="DinG/Rad3-like"/>
</dbReference>
<reference evidence="10 11" key="1">
    <citation type="submission" date="2016-07" db="EMBL/GenBank/DDBJ databases">
        <title>Draft genome of Scalindua rubra, obtained from a brine-seawater interface in the Red Sea, sheds light on salt adaptation in anammox bacteria.</title>
        <authorList>
            <person name="Speth D.R."/>
            <person name="Lagkouvardos I."/>
            <person name="Wang Y."/>
            <person name="Qian P.-Y."/>
            <person name="Dutilh B.E."/>
            <person name="Jetten M.S."/>
        </authorList>
    </citation>
    <scope>NUCLEOTIDE SEQUENCE [LARGE SCALE GENOMIC DNA]</scope>
    <source>
        <strain evidence="10">BSI-1</strain>
    </source>
</reference>
<evidence type="ECO:0000259" key="9">
    <source>
        <dbReference type="PROSITE" id="PS51193"/>
    </source>
</evidence>
<dbReference type="GO" id="GO:0016818">
    <property type="term" value="F:hydrolase activity, acting on acid anhydrides, in phosphorus-containing anhydrides"/>
    <property type="evidence" value="ECO:0007669"/>
    <property type="project" value="InterPro"/>
</dbReference>
<name>A0A1E3X9D8_9BACT</name>
<dbReference type="Pfam" id="PF00270">
    <property type="entry name" value="DEAD"/>
    <property type="match status" value="1"/>
</dbReference>
<evidence type="ECO:0000256" key="7">
    <source>
        <dbReference type="ARBA" id="ARBA00048954"/>
    </source>
</evidence>
<dbReference type="InterPro" id="IPR006555">
    <property type="entry name" value="ATP-dep_Helicase_C"/>
</dbReference>
<dbReference type="Pfam" id="PF13307">
    <property type="entry name" value="Helicase_C_2"/>
    <property type="match status" value="1"/>
</dbReference>
<keyword evidence="10" id="KW-0347">Helicase</keyword>
<gene>
    <name evidence="10" type="primary">dinG</name>
    <name evidence="10" type="ORF">SCARUB_03265</name>
</gene>
<dbReference type="Gene3D" id="3.40.50.300">
    <property type="entry name" value="P-loop containing nucleotide triphosphate hydrolases"/>
    <property type="match status" value="2"/>
</dbReference>
<dbReference type="GO" id="GO:0003676">
    <property type="term" value="F:nucleic acid binding"/>
    <property type="evidence" value="ECO:0007669"/>
    <property type="project" value="InterPro"/>
</dbReference>
<comment type="similarity">
    <text evidence="5">Belongs to the helicase family. DinG subfamily.</text>
</comment>
<dbReference type="AlphaFoldDB" id="A0A1E3X9D8"/>
<dbReference type="PANTHER" id="PTHR11472">
    <property type="entry name" value="DNA REPAIR DEAD HELICASE RAD3/XP-D SUBFAMILY MEMBER"/>
    <property type="match status" value="1"/>
</dbReference>
<feature type="region of interest" description="Disordered" evidence="8">
    <location>
        <begin position="108"/>
        <end position="131"/>
    </location>
</feature>
<dbReference type="SMART" id="SM00487">
    <property type="entry name" value="DEXDc"/>
    <property type="match status" value="1"/>
</dbReference>
<comment type="catalytic activity">
    <reaction evidence="7">
        <text>ATP + H2O = ADP + phosphate + H(+)</text>
        <dbReference type="Rhea" id="RHEA:13065"/>
        <dbReference type="ChEBI" id="CHEBI:15377"/>
        <dbReference type="ChEBI" id="CHEBI:15378"/>
        <dbReference type="ChEBI" id="CHEBI:30616"/>
        <dbReference type="ChEBI" id="CHEBI:43474"/>
        <dbReference type="ChEBI" id="CHEBI:456216"/>
        <dbReference type="EC" id="5.6.2.3"/>
    </reaction>
</comment>
<dbReference type="FunFam" id="3.40.50.300:FF:000437">
    <property type="entry name" value="ATP-dependent DNA helicase DinG"/>
    <property type="match status" value="1"/>
</dbReference>
<proteinExistence type="inferred from homology"/>
<keyword evidence="4" id="KW-0067">ATP-binding</keyword>
<evidence type="ECO:0000256" key="6">
    <source>
        <dbReference type="ARBA" id="ARBA00044969"/>
    </source>
</evidence>
<evidence type="ECO:0000256" key="2">
    <source>
        <dbReference type="ARBA" id="ARBA00022741"/>
    </source>
</evidence>
<dbReference type="GO" id="GO:0005524">
    <property type="term" value="F:ATP binding"/>
    <property type="evidence" value="ECO:0007669"/>
    <property type="project" value="UniProtKB-KW"/>
</dbReference>
<evidence type="ECO:0000256" key="5">
    <source>
        <dbReference type="ARBA" id="ARBA00038058"/>
    </source>
</evidence>
<dbReference type="GO" id="GO:0043139">
    <property type="term" value="F:5'-3' DNA helicase activity"/>
    <property type="evidence" value="ECO:0007669"/>
    <property type="project" value="UniProtKB-EC"/>
</dbReference>
<dbReference type="EC" id="5.6.2.3" evidence="6"/>
<evidence type="ECO:0000313" key="10">
    <source>
        <dbReference type="EMBL" id="ODS31604.1"/>
    </source>
</evidence>
<dbReference type="InterPro" id="IPR014001">
    <property type="entry name" value="Helicase_ATP-bd"/>
</dbReference>
<dbReference type="PANTHER" id="PTHR11472:SF34">
    <property type="entry name" value="REGULATOR OF TELOMERE ELONGATION HELICASE 1"/>
    <property type="match status" value="1"/>
</dbReference>
<evidence type="ECO:0000313" key="11">
    <source>
        <dbReference type="Proteomes" id="UP000094056"/>
    </source>
</evidence>
<protein>
    <recommendedName>
        <fullName evidence="6">DNA 5'-3' helicase</fullName>
        <ecNumber evidence="6">5.6.2.3</ecNumber>
    </recommendedName>
</protein>